<dbReference type="InParanoid" id="A0A0D0A3J5"/>
<dbReference type="AlphaFoldDB" id="A0A0D0A3J5"/>
<evidence type="ECO:0000313" key="2">
    <source>
        <dbReference type="Proteomes" id="UP000054485"/>
    </source>
</evidence>
<reference evidence="1 2" key="1">
    <citation type="submission" date="2014-04" db="EMBL/GenBank/DDBJ databases">
        <authorList>
            <consortium name="DOE Joint Genome Institute"/>
            <person name="Kuo A."/>
            <person name="Ruytinx J."/>
            <person name="Rineau F."/>
            <person name="Colpaert J."/>
            <person name="Kohler A."/>
            <person name="Nagy L.G."/>
            <person name="Floudas D."/>
            <person name="Copeland A."/>
            <person name="Barry K.W."/>
            <person name="Cichocki N."/>
            <person name="Veneault-Fourrey C."/>
            <person name="LaButti K."/>
            <person name="Lindquist E.A."/>
            <person name="Lipzen A."/>
            <person name="Lundell T."/>
            <person name="Morin E."/>
            <person name="Murat C."/>
            <person name="Sun H."/>
            <person name="Tunlid A."/>
            <person name="Henrissat B."/>
            <person name="Grigoriev I.V."/>
            <person name="Hibbett D.S."/>
            <person name="Martin F."/>
            <person name="Nordberg H.P."/>
            <person name="Cantor M.N."/>
            <person name="Hua S.X."/>
        </authorList>
    </citation>
    <scope>NUCLEOTIDE SEQUENCE [LARGE SCALE GENOMIC DNA]</scope>
    <source>
        <strain evidence="1 2">UH-Slu-Lm8-n1</strain>
    </source>
</reference>
<accession>A0A0D0A3J5</accession>
<protein>
    <submittedName>
        <fullName evidence="1">Uncharacterized protein</fullName>
    </submittedName>
</protein>
<evidence type="ECO:0000313" key="1">
    <source>
        <dbReference type="EMBL" id="KIK44560.1"/>
    </source>
</evidence>
<dbReference type="EMBL" id="KN835188">
    <property type="protein sequence ID" value="KIK44560.1"/>
    <property type="molecule type" value="Genomic_DNA"/>
</dbReference>
<reference evidence="2" key="2">
    <citation type="submission" date="2015-01" db="EMBL/GenBank/DDBJ databases">
        <title>Evolutionary Origins and Diversification of the Mycorrhizal Mutualists.</title>
        <authorList>
            <consortium name="DOE Joint Genome Institute"/>
            <consortium name="Mycorrhizal Genomics Consortium"/>
            <person name="Kohler A."/>
            <person name="Kuo A."/>
            <person name="Nagy L.G."/>
            <person name="Floudas D."/>
            <person name="Copeland A."/>
            <person name="Barry K.W."/>
            <person name="Cichocki N."/>
            <person name="Veneault-Fourrey C."/>
            <person name="LaButti K."/>
            <person name="Lindquist E.A."/>
            <person name="Lipzen A."/>
            <person name="Lundell T."/>
            <person name="Morin E."/>
            <person name="Murat C."/>
            <person name="Riley R."/>
            <person name="Ohm R."/>
            <person name="Sun H."/>
            <person name="Tunlid A."/>
            <person name="Henrissat B."/>
            <person name="Grigoriev I.V."/>
            <person name="Hibbett D.S."/>
            <person name="Martin F."/>
        </authorList>
    </citation>
    <scope>NUCLEOTIDE SEQUENCE [LARGE SCALE GENOMIC DNA]</scope>
    <source>
        <strain evidence="2">UH-Slu-Lm8-n1</strain>
    </source>
</reference>
<organism evidence="1 2">
    <name type="scientific">Suillus luteus UH-Slu-Lm8-n1</name>
    <dbReference type="NCBI Taxonomy" id="930992"/>
    <lineage>
        <taxon>Eukaryota</taxon>
        <taxon>Fungi</taxon>
        <taxon>Dikarya</taxon>
        <taxon>Basidiomycota</taxon>
        <taxon>Agaricomycotina</taxon>
        <taxon>Agaricomycetes</taxon>
        <taxon>Agaricomycetidae</taxon>
        <taxon>Boletales</taxon>
        <taxon>Suillineae</taxon>
        <taxon>Suillaceae</taxon>
        <taxon>Suillus</taxon>
    </lineage>
</organism>
<dbReference type="Proteomes" id="UP000054485">
    <property type="component" value="Unassembled WGS sequence"/>
</dbReference>
<gene>
    <name evidence="1" type="ORF">CY34DRAFT_802541</name>
</gene>
<name>A0A0D0A3J5_9AGAM</name>
<sequence length="53" mass="5855">MPVPFFADIVDNAKGACIRLSASSSYATEIHLLSYNDIWALVHHQSSSELYAN</sequence>
<dbReference type="HOGENOM" id="CLU_3070280_0_0_1"/>
<keyword evidence="2" id="KW-1185">Reference proteome</keyword>
<proteinExistence type="predicted"/>